<name>A0A168BT16_9EURO</name>
<dbReference type="Proteomes" id="UP000242877">
    <property type="component" value="Unassembled WGS sequence"/>
</dbReference>
<gene>
    <name evidence="2" type="ORF">AAP_01381</name>
</gene>
<accession>A0A168BT16</accession>
<sequence>MSQAFKLSRSLFTRAAARQPLVVARRSFVTTPVRGADLIQDLYLKEIRAYKAPQVKASDADAHVHKFSVPQPPPSPEEANLASELQDYEAQAVEVEGQAATGEAAPVEQDWFEDDWEEETPAAH</sequence>
<feature type="compositionally biased region" description="Acidic residues" evidence="1">
    <location>
        <begin position="110"/>
        <end position="124"/>
    </location>
</feature>
<reference evidence="2 3" key="1">
    <citation type="journal article" date="2016" name="Genome Biol. Evol.">
        <title>Divergent and convergent evolution of fungal pathogenicity.</title>
        <authorList>
            <person name="Shang Y."/>
            <person name="Xiao G."/>
            <person name="Zheng P."/>
            <person name="Cen K."/>
            <person name="Zhan S."/>
            <person name="Wang C."/>
        </authorList>
    </citation>
    <scope>NUCLEOTIDE SEQUENCE [LARGE SCALE GENOMIC DNA]</scope>
    <source>
        <strain evidence="2 3">ARSEF 7405</strain>
    </source>
</reference>
<dbReference type="InterPro" id="IPR019711">
    <property type="entry name" value="ATP_synth_F0_suH"/>
</dbReference>
<comment type="caution">
    <text evidence="2">The sequence shown here is derived from an EMBL/GenBank/DDBJ whole genome shotgun (WGS) entry which is preliminary data.</text>
</comment>
<dbReference type="AlphaFoldDB" id="A0A168BT16"/>
<keyword evidence="3" id="KW-1185">Reference proteome</keyword>
<dbReference type="VEuPathDB" id="FungiDB:AAP_01381"/>
<dbReference type="GO" id="GO:0046933">
    <property type="term" value="F:proton-transporting ATP synthase activity, rotational mechanism"/>
    <property type="evidence" value="ECO:0007669"/>
    <property type="project" value="TreeGrafter"/>
</dbReference>
<feature type="region of interest" description="Disordered" evidence="1">
    <location>
        <begin position="95"/>
        <end position="124"/>
    </location>
</feature>
<dbReference type="EMBL" id="AZGZ01000004">
    <property type="protein sequence ID" value="KZZ95705.1"/>
    <property type="molecule type" value="Genomic_DNA"/>
</dbReference>
<evidence type="ECO:0000256" key="1">
    <source>
        <dbReference type="SAM" id="MobiDB-lite"/>
    </source>
</evidence>
<evidence type="ECO:0000313" key="3">
    <source>
        <dbReference type="Proteomes" id="UP000242877"/>
    </source>
</evidence>
<proteinExistence type="predicted"/>
<organism evidence="2 3">
    <name type="scientific">Ascosphaera apis ARSEF 7405</name>
    <dbReference type="NCBI Taxonomy" id="392613"/>
    <lineage>
        <taxon>Eukaryota</taxon>
        <taxon>Fungi</taxon>
        <taxon>Dikarya</taxon>
        <taxon>Ascomycota</taxon>
        <taxon>Pezizomycotina</taxon>
        <taxon>Eurotiomycetes</taxon>
        <taxon>Eurotiomycetidae</taxon>
        <taxon>Onygenales</taxon>
        <taxon>Ascosphaeraceae</taxon>
        <taxon>Ascosphaera</taxon>
    </lineage>
</organism>
<dbReference type="OrthoDB" id="274752at2759"/>
<dbReference type="PANTHER" id="PTHR28207">
    <property type="entry name" value="ATP SYNTHASE SUBUNIT H, MITOCHONDRIAL"/>
    <property type="match status" value="1"/>
</dbReference>
<evidence type="ECO:0000313" key="2">
    <source>
        <dbReference type="EMBL" id="KZZ95705.1"/>
    </source>
</evidence>
<dbReference type="Pfam" id="PF10775">
    <property type="entry name" value="ATP_sub_h"/>
    <property type="match status" value="1"/>
</dbReference>
<protein>
    <submittedName>
        <fullName evidence="2">ATPase, F0 complex, subunit H</fullName>
    </submittedName>
</protein>
<dbReference type="PANTHER" id="PTHR28207:SF1">
    <property type="entry name" value="ATP SYNTHASE SUBUNIT H, MITOCHONDRIAL"/>
    <property type="match status" value="1"/>
</dbReference>